<dbReference type="Gene3D" id="3.80.10.10">
    <property type="entry name" value="Ribonuclease Inhibitor"/>
    <property type="match status" value="1"/>
</dbReference>
<sequence length="194" mass="22626">MREAEFQRTQYGVTRTYRMRRLDDPPERTEAVNFFETVGEIPWLHSAINLPEFLHGLPIEEANEYLSHHPIREEYSCLVLWEGELIHDDDLRCIEHLPELEIVRLHSDNITDAGVSHLRYLRQVDVFELYSSRVTDVCLDVIRQLRTIRLLDLQGCRQLSRGRCEEVARELGVQESWLPETHAEPVAAPDPALS</sequence>
<reference evidence="2" key="1">
    <citation type="submission" date="2019-08" db="EMBL/GenBank/DDBJ databases">
        <title>Limnoglobus roseus gen. nov., sp. nov., a novel freshwater planctomycete with a giant genome from the family Gemmataceae.</title>
        <authorList>
            <person name="Kulichevskaya I.S."/>
            <person name="Naumoff D.G."/>
            <person name="Miroshnikov K."/>
            <person name="Ivanova A."/>
            <person name="Philippov D.A."/>
            <person name="Hakobyan A."/>
            <person name="Rijpstra I.C."/>
            <person name="Sinninghe Damste J.S."/>
            <person name="Liesack W."/>
            <person name="Dedysh S.N."/>
        </authorList>
    </citation>
    <scope>NUCLEOTIDE SEQUENCE [LARGE SCALE GENOMIC DNA]</scope>
    <source>
        <strain evidence="2">PX52</strain>
    </source>
</reference>
<proteinExistence type="predicted"/>
<evidence type="ECO:0000313" key="1">
    <source>
        <dbReference type="EMBL" id="QEL17432.1"/>
    </source>
</evidence>
<keyword evidence="2" id="KW-1185">Reference proteome</keyword>
<dbReference type="AlphaFoldDB" id="A0A5C1AIC7"/>
<name>A0A5C1AIC7_9BACT</name>
<dbReference type="KEGG" id="lrs:PX52LOC_04421"/>
<organism evidence="1 2">
    <name type="scientific">Limnoglobus roseus</name>
    <dbReference type="NCBI Taxonomy" id="2598579"/>
    <lineage>
        <taxon>Bacteria</taxon>
        <taxon>Pseudomonadati</taxon>
        <taxon>Planctomycetota</taxon>
        <taxon>Planctomycetia</taxon>
        <taxon>Gemmatales</taxon>
        <taxon>Gemmataceae</taxon>
        <taxon>Limnoglobus</taxon>
    </lineage>
</organism>
<dbReference type="OrthoDB" id="272105at2"/>
<evidence type="ECO:0008006" key="3">
    <source>
        <dbReference type="Google" id="ProtNLM"/>
    </source>
</evidence>
<gene>
    <name evidence="1" type="ORF">PX52LOC_04421</name>
</gene>
<evidence type="ECO:0000313" key="2">
    <source>
        <dbReference type="Proteomes" id="UP000324974"/>
    </source>
</evidence>
<dbReference type="EMBL" id="CP042425">
    <property type="protein sequence ID" value="QEL17432.1"/>
    <property type="molecule type" value="Genomic_DNA"/>
</dbReference>
<dbReference type="Proteomes" id="UP000324974">
    <property type="component" value="Chromosome"/>
</dbReference>
<dbReference type="RefSeq" id="WP_149112044.1">
    <property type="nucleotide sequence ID" value="NZ_CP042425.1"/>
</dbReference>
<protein>
    <recommendedName>
        <fullName evidence="3">TIGR02996 domain-containing protein</fullName>
    </recommendedName>
</protein>
<dbReference type="InterPro" id="IPR032675">
    <property type="entry name" value="LRR_dom_sf"/>
</dbReference>
<accession>A0A5C1AIC7</accession>
<dbReference type="SUPFAM" id="SSF52047">
    <property type="entry name" value="RNI-like"/>
    <property type="match status" value="1"/>
</dbReference>